<comment type="caution">
    <text evidence="1">The sequence shown here is derived from an EMBL/GenBank/DDBJ whole genome shotgun (WGS) entry which is preliminary data.</text>
</comment>
<proteinExistence type="predicted"/>
<name>A0ACC1YCU2_MELAZ</name>
<organism evidence="1 2">
    <name type="scientific">Melia azedarach</name>
    <name type="common">Chinaberry tree</name>
    <dbReference type="NCBI Taxonomy" id="155640"/>
    <lineage>
        <taxon>Eukaryota</taxon>
        <taxon>Viridiplantae</taxon>
        <taxon>Streptophyta</taxon>
        <taxon>Embryophyta</taxon>
        <taxon>Tracheophyta</taxon>
        <taxon>Spermatophyta</taxon>
        <taxon>Magnoliopsida</taxon>
        <taxon>eudicotyledons</taxon>
        <taxon>Gunneridae</taxon>
        <taxon>Pentapetalae</taxon>
        <taxon>rosids</taxon>
        <taxon>malvids</taxon>
        <taxon>Sapindales</taxon>
        <taxon>Meliaceae</taxon>
        <taxon>Melia</taxon>
    </lineage>
</organism>
<dbReference type="Proteomes" id="UP001164539">
    <property type="component" value="Chromosome 4"/>
</dbReference>
<dbReference type="EMBL" id="CM051397">
    <property type="protein sequence ID" value="KAJ4720794.1"/>
    <property type="molecule type" value="Genomic_DNA"/>
</dbReference>
<reference evidence="1 2" key="1">
    <citation type="journal article" date="2023" name="Science">
        <title>Complex scaffold remodeling in plant triterpene biosynthesis.</title>
        <authorList>
            <person name="De La Pena R."/>
            <person name="Hodgson H."/>
            <person name="Liu J.C."/>
            <person name="Stephenson M.J."/>
            <person name="Martin A.C."/>
            <person name="Owen C."/>
            <person name="Harkess A."/>
            <person name="Leebens-Mack J."/>
            <person name="Jimenez L.E."/>
            <person name="Osbourn A."/>
            <person name="Sattely E.S."/>
        </authorList>
    </citation>
    <scope>NUCLEOTIDE SEQUENCE [LARGE SCALE GENOMIC DNA]</scope>
    <source>
        <strain evidence="2">cv. JPN11</strain>
        <tissue evidence="1">Leaf</tissue>
    </source>
</reference>
<protein>
    <submittedName>
        <fullName evidence="1">WPP domain-associated protein</fullName>
    </submittedName>
</protein>
<evidence type="ECO:0000313" key="2">
    <source>
        <dbReference type="Proteomes" id="UP001164539"/>
    </source>
</evidence>
<gene>
    <name evidence="1" type="ORF">OWV82_008563</name>
</gene>
<keyword evidence="2" id="KW-1185">Reference proteome</keyword>
<evidence type="ECO:0000313" key="1">
    <source>
        <dbReference type="EMBL" id="KAJ4720794.1"/>
    </source>
</evidence>
<sequence length="970" mass="112262">MDNLFELLEGRLRISITDATMMWIVHYAMDRAHGKVKSKEGVIERLNEISKFYELAVIQLEGCMKFVQKEAESSNILDTCHENVLADLAEVRDRLQGRLQDSELALRDKDRELRERFENEFKLKQALEMKERELVSLHNNANLEFERTNIEDVAEFSTLNSPVSRDEERYDGEICELTTHSVDRQGWNIEEKLEPEVRVIDEEINGGIDNKKIEQMGYDIHILKETLQHAFGKMQSAIFLSELGPQEQQLRWTIENEAICTLINGFVKDFKENFEMEMRKQEKQVFIGLSEHLSDLMTEVTCLRNELESFINQDEDQSKAAKGYENSASSSKLNLDCKIPPRARRSLSEGDTFANSNIFPSNVAGEQRQSRDGEPEEDGGNSVAKMIKNHESIIRRKSEEMNWLKREMLSAKGSLTFRREKDSSNLKRRIQEVIVRLDNLIKCNARLVDTFGENGGDQGGQTSTSEILSESVVKNEVNSGFDSLEDVWKKMNNAPVTNTVNDELQNEIRMLKEDAENDKLEAQMREEIYYAVCSEAVKDFLSTLDWELKCFQDVCSLRDDVSTVLFWEMYKEWDGNIENHSIERLIMEEISLIVFSETIKDTVNTANYTLSKLHEVKISENFTDSPSFSKESLEIAEYLVKENVYMVFFREIIDEWKKELDARDIENVIREEMRYFVLVEAAKDACRSFRETESQKQDRTSGDNESVESRGEESLIENLDMLLKCIEEEEDLMINASSEANEQSTQLDPVELEHEQLDEHKIFQALVDENESTFTSVRSKLEKALKQLAMSKTIMSELEASLGTEDGNQERVLDQMIPADTVQDRNFIISQQQNEDIHTDQSTSMFTYILEFSKVFKGFELLAQEELRNKVLRLEEAKHQLDLVVELVASIRKRELLYRTAFIRRSQNLQKAEHEVDLLGDQVDAHIGLLEKIYMTLHQHSSVLQQHFEVSEILKLIRKELIGQIHGSSK</sequence>
<accession>A0ACC1YCU2</accession>